<protein>
    <submittedName>
        <fullName evidence="2">Carboxymuconolactone decarboxylase</fullName>
    </submittedName>
</protein>
<dbReference type="Pfam" id="PF02627">
    <property type="entry name" value="CMD"/>
    <property type="match status" value="2"/>
</dbReference>
<evidence type="ECO:0000313" key="3">
    <source>
        <dbReference type="Proteomes" id="UP000287470"/>
    </source>
</evidence>
<name>A0A430FTU6_9BIFI</name>
<dbReference type="RefSeq" id="WP_125968518.1">
    <property type="nucleotide sequence ID" value="NZ_QXGK01000011.1"/>
</dbReference>
<dbReference type="InterPro" id="IPR052512">
    <property type="entry name" value="4CMD/NDH-1_regulator"/>
</dbReference>
<accession>A0A430FTU6</accession>
<dbReference type="AlphaFoldDB" id="A0A430FTU6"/>
<feature type="domain" description="Carboxymuconolactone decarboxylase-like" evidence="1">
    <location>
        <begin position="21"/>
        <end position="101"/>
    </location>
</feature>
<keyword evidence="3" id="KW-1185">Reference proteome</keyword>
<dbReference type="PANTHER" id="PTHR33570:SF2">
    <property type="entry name" value="CARBOXYMUCONOLACTONE DECARBOXYLASE-LIKE DOMAIN-CONTAINING PROTEIN"/>
    <property type="match status" value="1"/>
</dbReference>
<comment type="caution">
    <text evidence="2">The sequence shown here is derived from an EMBL/GenBank/DDBJ whole genome shotgun (WGS) entry which is preliminary data.</text>
</comment>
<evidence type="ECO:0000259" key="1">
    <source>
        <dbReference type="Pfam" id="PF02627"/>
    </source>
</evidence>
<dbReference type="InterPro" id="IPR003779">
    <property type="entry name" value="CMD-like"/>
</dbReference>
<feature type="domain" description="Carboxymuconolactone decarboxylase-like" evidence="1">
    <location>
        <begin position="164"/>
        <end position="242"/>
    </location>
</feature>
<dbReference type="SUPFAM" id="SSF69118">
    <property type="entry name" value="AhpD-like"/>
    <property type="match status" value="1"/>
</dbReference>
<reference evidence="2 3" key="1">
    <citation type="submission" date="2018-09" db="EMBL/GenBank/DDBJ databases">
        <title>Characterization of the phylogenetic diversity of five novel species belonging to the genus Bifidobacterium.</title>
        <authorList>
            <person name="Lugli G.A."/>
            <person name="Duranti S."/>
            <person name="Milani C."/>
        </authorList>
    </citation>
    <scope>NUCLEOTIDE SEQUENCE [LARGE SCALE GENOMIC DNA]</scope>
    <source>
        <strain evidence="2 3">2033B</strain>
    </source>
</reference>
<gene>
    <name evidence="2" type="ORF">D2E24_1248</name>
</gene>
<dbReference type="Gene3D" id="1.20.1290.10">
    <property type="entry name" value="AhpD-like"/>
    <property type="match status" value="1"/>
</dbReference>
<dbReference type="GO" id="GO:0051920">
    <property type="term" value="F:peroxiredoxin activity"/>
    <property type="evidence" value="ECO:0007669"/>
    <property type="project" value="InterPro"/>
</dbReference>
<sequence>MCDESMPVEDGGLYGLAASDPEYAGFLAAFMRGEVRNEPGANHPDLDERTRAMAVLSALIGCQGLDAYAHELGEALDAGVTPVEAKEIVYQATAYLGVGRVLPFVTRTNEILKERGVALPLAGQATTSPATRVQAGEDAQVAIFGDHMRGFAQSGPEETRHINRWLSGNCFGDYYTRTGLDHRRREMITLCFLAAQGGCEPQLTSHAMGNMRVGNDRAFLIAVVSQCMPYLGYPRTLNAIRCIGEAAKAMQA</sequence>
<dbReference type="EMBL" id="QXGK01000011">
    <property type="protein sequence ID" value="RSX56259.1"/>
    <property type="molecule type" value="Genomic_DNA"/>
</dbReference>
<proteinExistence type="predicted"/>
<dbReference type="OrthoDB" id="9802489at2"/>
<dbReference type="PANTHER" id="PTHR33570">
    <property type="entry name" value="4-CARBOXYMUCONOLACTONE DECARBOXYLASE FAMILY PROTEIN"/>
    <property type="match status" value="1"/>
</dbReference>
<dbReference type="Proteomes" id="UP000287470">
    <property type="component" value="Unassembled WGS sequence"/>
</dbReference>
<organism evidence="2 3">
    <name type="scientific">Bifidobacterium samirii</name>
    <dbReference type="NCBI Taxonomy" id="2306974"/>
    <lineage>
        <taxon>Bacteria</taxon>
        <taxon>Bacillati</taxon>
        <taxon>Actinomycetota</taxon>
        <taxon>Actinomycetes</taxon>
        <taxon>Bifidobacteriales</taxon>
        <taxon>Bifidobacteriaceae</taxon>
        <taxon>Bifidobacterium</taxon>
    </lineage>
</organism>
<dbReference type="InterPro" id="IPR029032">
    <property type="entry name" value="AhpD-like"/>
</dbReference>
<evidence type="ECO:0000313" key="2">
    <source>
        <dbReference type="EMBL" id="RSX56259.1"/>
    </source>
</evidence>